<proteinExistence type="predicted"/>
<reference evidence="1" key="1">
    <citation type="submission" date="2022-06" db="EMBL/GenBank/DDBJ databases">
        <authorList>
            <person name="Legras J.-L."/>
            <person name="Devillers H."/>
            <person name="Grondin C."/>
        </authorList>
    </citation>
    <scope>NUCLEOTIDE SEQUENCE</scope>
    <source>
        <strain evidence="1">CLIB 1444</strain>
    </source>
</reference>
<name>A0ACA9Y9E0_9ASCO</name>
<evidence type="ECO:0000313" key="1">
    <source>
        <dbReference type="EMBL" id="CAH6721663.1"/>
    </source>
</evidence>
<gene>
    <name evidence="1" type="ORF">CLIB1444_06S07272</name>
</gene>
<protein>
    <submittedName>
        <fullName evidence="1">Mediator of RNA polymerase II transcription subunit 18</fullName>
    </submittedName>
</protein>
<keyword evidence="2" id="KW-1185">Reference proteome</keyword>
<accession>A0ACA9Y9E0</accession>
<evidence type="ECO:0000313" key="2">
    <source>
        <dbReference type="Proteomes" id="UP001152531"/>
    </source>
</evidence>
<dbReference type="EMBL" id="CALSDN010000006">
    <property type="protein sequence ID" value="CAH6721663.1"/>
    <property type="molecule type" value="Genomic_DNA"/>
</dbReference>
<sequence length="253" mass="29110">MVHQLCLISTIEFSNYIQTISTLQAITGQVPTSISTYSIISKPINVFKPKFEPGKVNQIEQFFMKSITTWDEDININDPIIDKQFTSKLFTGENKIWTLQIADIPIAGKNQICSLQNIYESTLVYNSNDNSFLQFLNDLGYEVINQFWNKGLRFFYGDIVIEIYKIFIRDDGQQEENPDDMEGIQKSDKITLKLLDESNGFQIKAFINVPKSTDLDIINQGYKDLVKLQDNLKGLVKFEIPDRIFMDSRVSST</sequence>
<dbReference type="Proteomes" id="UP001152531">
    <property type="component" value="Unassembled WGS sequence"/>
</dbReference>
<organism evidence="1 2">
    <name type="scientific">[Candida] jaroonii</name>
    <dbReference type="NCBI Taxonomy" id="467808"/>
    <lineage>
        <taxon>Eukaryota</taxon>
        <taxon>Fungi</taxon>
        <taxon>Dikarya</taxon>
        <taxon>Ascomycota</taxon>
        <taxon>Saccharomycotina</taxon>
        <taxon>Pichiomycetes</taxon>
        <taxon>Debaryomycetaceae</taxon>
        <taxon>Yamadazyma</taxon>
    </lineage>
</organism>
<comment type="caution">
    <text evidence="1">The sequence shown here is derived from an EMBL/GenBank/DDBJ whole genome shotgun (WGS) entry which is preliminary data.</text>
</comment>